<dbReference type="EMBL" id="SPLM01000002">
    <property type="protein sequence ID" value="TMW68650.1"/>
    <property type="molecule type" value="Genomic_DNA"/>
</dbReference>
<feature type="region of interest" description="Disordered" evidence="5">
    <location>
        <begin position="1289"/>
        <end position="1310"/>
    </location>
</feature>
<keyword evidence="4" id="KW-0131">Cell cycle</keyword>
<dbReference type="GO" id="GO:0031145">
    <property type="term" value="P:anaphase-promoting complex-dependent catabolic process"/>
    <property type="evidence" value="ECO:0007669"/>
    <property type="project" value="TreeGrafter"/>
</dbReference>
<protein>
    <recommendedName>
        <fullName evidence="6">Anaphase-promoting complex subunit 1 N-terminal domain-containing protein</fullName>
    </recommendedName>
</protein>
<feature type="domain" description="Anaphase-promoting complex subunit 1 N-terminal" evidence="6">
    <location>
        <begin position="64"/>
        <end position="271"/>
    </location>
</feature>
<keyword evidence="2" id="KW-0132">Cell division</keyword>
<comment type="similarity">
    <text evidence="1">Belongs to the APC1 family.</text>
</comment>
<feature type="compositionally biased region" description="Polar residues" evidence="5">
    <location>
        <begin position="1389"/>
        <end position="1403"/>
    </location>
</feature>
<dbReference type="InterPro" id="IPR011989">
    <property type="entry name" value="ARM-like"/>
</dbReference>
<evidence type="ECO:0000313" key="8">
    <source>
        <dbReference type="Proteomes" id="UP000794436"/>
    </source>
</evidence>
<dbReference type="OrthoDB" id="26401at2759"/>
<dbReference type="Gene3D" id="1.25.10.10">
    <property type="entry name" value="Leucine-rich Repeat Variant"/>
    <property type="match status" value="2"/>
</dbReference>
<evidence type="ECO:0000256" key="4">
    <source>
        <dbReference type="ARBA" id="ARBA00023306"/>
    </source>
</evidence>
<evidence type="ECO:0000256" key="5">
    <source>
        <dbReference type="SAM" id="MobiDB-lite"/>
    </source>
</evidence>
<feature type="region of interest" description="Disordered" evidence="5">
    <location>
        <begin position="162"/>
        <end position="191"/>
    </location>
</feature>
<comment type="caution">
    <text evidence="7">The sequence shown here is derived from an EMBL/GenBank/DDBJ whole genome shotgun (WGS) entry which is preliminary data.</text>
</comment>
<gene>
    <name evidence="7" type="ORF">Poli38472_006118</name>
</gene>
<evidence type="ECO:0000313" key="7">
    <source>
        <dbReference type="EMBL" id="TMW68650.1"/>
    </source>
</evidence>
<dbReference type="GO" id="GO:0051301">
    <property type="term" value="P:cell division"/>
    <property type="evidence" value="ECO:0007669"/>
    <property type="project" value="UniProtKB-KW"/>
</dbReference>
<feature type="compositionally biased region" description="Low complexity" evidence="5">
    <location>
        <begin position="1289"/>
        <end position="1309"/>
    </location>
</feature>
<dbReference type="InterPro" id="IPR024990">
    <property type="entry name" value="Apc1"/>
</dbReference>
<evidence type="ECO:0000256" key="3">
    <source>
        <dbReference type="ARBA" id="ARBA00022776"/>
    </source>
</evidence>
<feature type="compositionally biased region" description="Polar residues" evidence="5">
    <location>
        <begin position="1183"/>
        <end position="1194"/>
    </location>
</feature>
<proteinExistence type="inferred from homology"/>
<dbReference type="Proteomes" id="UP000794436">
    <property type="component" value="Unassembled WGS sequence"/>
</dbReference>
<reference evidence="7" key="1">
    <citation type="submission" date="2019-03" db="EMBL/GenBank/DDBJ databases">
        <title>Long read genome sequence of the mycoparasitic Pythium oligandrum ATCC 38472 isolated from sugarbeet rhizosphere.</title>
        <authorList>
            <person name="Gaulin E."/>
        </authorList>
    </citation>
    <scope>NUCLEOTIDE SEQUENCE</scope>
    <source>
        <strain evidence="7">ATCC 38472_TT</strain>
    </source>
</reference>
<feature type="region of interest" description="Disordered" evidence="5">
    <location>
        <begin position="1388"/>
        <end position="1422"/>
    </location>
</feature>
<dbReference type="GO" id="GO:0060090">
    <property type="term" value="F:molecular adaptor activity"/>
    <property type="evidence" value="ECO:0007669"/>
    <property type="project" value="TreeGrafter"/>
</dbReference>
<feature type="compositionally biased region" description="Basic and acidic residues" evidence="5">
    <location>
        <begin position="1408"/>
        <end position="1422"/>
    </location>
</feature>
<dbReference type="GO" id="GO:0070979">
    <property type="term" value="P:protein K11-linked ubiquitination"/>
    <property type="evidence" value="ECO:0007669"/>
    <property type="project" value="TreeGrafter"/>
</dbReference>
<dbReference type="GO" id="GO:0007091">
    <property type="term" value="P:metaphase/anaphase transition of mitotic cell cycle"/>
    <property type="evidence" value="ECO:0007669"/>
    <property type="project" value="TreeGrafter"/>
</dbReference>
<evidence type="ECO:0000259" key="6">
    <source>
        <dbReference type="Pfam" id="PF12859"/>
    </source>
</evidence>
<keyword evidence="8" id="KW-1185">Reference proteome</keyword>
<organism evidence="7 8">
    <name type="scientific">Pythium oligandrum</name>
    <name type="common">Mycoparasitic fungus</name>
    <dbReference type="NCBI Taxonomy" id="41045"/>
    <lineage>
        <taxon>Eukaryota</taxon>
        <taxon>Sar</taxon>
        <taxon>Stramenopiles</taxon>
        <taxon>Oomycota</taxon>
        <taxon>Peronosporomycetes</taxon>
        <taxon>Pythiales</taxon>
        <taxon>Pythiaceae</taxon>
        <taxon>Pythium</taxon>
    </lineage>
</organism>
<dbReference type="InterPro" id="IPR049255">
    <property type="entry name" value="Apc1_N"/>
</dbReference>
<name>A0A8K1CSB6_PYTOL</name>
<evidence type="ECO:0000256" key="2">
    <source>
        <dbReference type="ARBA" id="ARBA00022618"/>
    </source>
</evidence>
<sequence length="2092" mass="229693">MAPRWRVEDATLLASARAALPRLRVHPTAVYEHKHPLTRRLAAGPVAHGAVDVEIDDQVVTLVHRGTNVVDRVFRFPERVLDAVWTRFKHADAAYLCVLTRSDVARLYAPDGEVFDVALPFPADRIVALPLDAGGGLLLQRRPVASSIPTAAATAAAYSPSSASTRRSISPGKPPIATLPSTTTSSATPSQPRFFTLAHPLEEVKPVAVTGARASGDASKPAFVSDPALDLVDVCVFPDRLDGVRTLVVCFHRQDNRFFVYELMAYRPPKPIAIAAFPPTPIQHGQVFPPMTTPPPLLKISQAYQPHTPSSSPSPWVSPAKFRQQQREQAMMEHFLRSHIVPELSLQPLWTSPSLDALTGSHRGKRPRDILTKLTESVLQSTKSYTAFVVNGDHGEHLLCVMDEKAGALLMIPTSALLGTRQDEETVRIVKCRQAIPVSVSQDRHGRVKTSTDLVVCSDGGRLELYSLGEPVAQLGLPAQAANMQVTRITQIGADDSFTILFSNSSSAWRCSHPLQNTSSSLLASVFDIMEFTMPPQDYVKIRVATAAASAKVAEEESNLSSLSMGAGEWSALKSIIYASTDVAVVGQQNASEPDGAPSTSEDEGDALYERMMQSDFASLYRHENSVLCAVLGGDAIESSALPSSDELLKPPQVSISVKVLLETLTALHLLHEDLRLSVSRSSDAVKLSAFLEQWSGAHFGLQRLSMYYHNQSVVLDPAYQDNSSTADERLLDEAVNAIRQFSETNVPNIYEWVRIRIQGDDFVEEFPHIQGWSAMHLRENPLWRTEAVCRAFTLLLECDGDMDITTGVSAPLTGLMEYLASDPVGKRLVLCDLPLGIRLPILEAIRMYRENPPPTVSGDICGFIGRIDLSGSLSLAETCGPSPSVVDQRVLNKPGASTATANGNPDDSLHRSEVSDGLSDVVYQSQRLFPQDQRMKEVARLLRSSRPICLRLEKTSDMSDQDYILQQQTRLLLLCKRSMALPVARGMLTLGTFDPSGIQNQAWQLSIPALPLAGRTPPTNAIVSLDVSGYAKELTYWPQFHNGCATGLRLPDQDLSGIVNRYWIKYHRPSAAEFQRLARQNANGAQAQPPGSSARDIDEAYAAHAGLLLGLGLKGHLKYLSMADVYNYLSLSNEFITVAILLGMATTAAHSRRERDTPKEGDDTNQESTESRRTSIDPLLAPNSTEVPMSQGVTEPEEAILGRSGLGEPSDNLKTAPIAGVGLEMSLERSVSKMLCLHIPSLLPPPFAEFSVPASTQTAALLGLGILYEGSGHRLMTELLLTEITRSPTSTQFTSAQTTTTPSSTSTPYDQLEGYSLAAGLALGLVVLGRGRVTGGDPGLDDLGLEEKLYKYMVGGAQQQSNTDSSTGGSSASGNCLYRGRRWKPFGSSDSGHRMNSGSNGASHGMHGRESKHAQDRSGRGGEHVNIVVTACGSALALGFMYMKTGNRSIAAQLAVPDTLILLDYVRPDILMMRVLAKNLVMWDAIQPTTAWIEKSEVPAQLLQAYRSIRHQDLDSTENPIMLPDHADIRSICESYANIVTGACFSMGLRYAGTADAHAREAIRHFVLHFREMRSKSALLGGDIVAAATERATIERCLAVCSQALALVDAGTGNIETLTLLRSINLRQRVDSELTYGNHMALSMSIGLLLLGGGRLTVSRSKRAIAALIISLYPMTAMNTADNKHHLQAFRHLYVLAVDSTRLVETIDTHTNSNVSVSLRVQLRREEQNAGPIIPVLKEEAWIERTFVTPCLLPDLDTISWIAIDAPEYYPVDIHLPHTGALQAWQARKAKNTANDLRIGLLLDKNTILLQRRRHRCQTHLAVLEGTDKTSSAARSERGSLLSLHSKYFDASGKEGFLESTSDYWWQQQQEHLQELIALGDGDNERGWYLQTFAGALYAVWHLGHPRLSLSTVDGIWNLKLMEEFYRLEPLKSREKRRSVVQESDNNESEDTSEDVTQREFANWLRDQTELSLRQLWRLETAIPIPSLTAAREVLLGSWSKYESASPEAFLVSALFQYLDAPRSIQSDLTGWTERMRVALNESTHMTTRASMPDLAVNFAIDEFLLAPKIRLTQEERTFWLRLVSFFLFAV</sequence>
<dbReference type="GO" id="GO:0005680">
    <property type="term" value="C:anaphase-promoting complex"/>
    <property type="evidence" value="ECO:0007669"/>
    <property type="project" value="InterPro"/>
</dbReference>
<evidence type="ECO:0000256" key="1">
    <source>
        <dbReference type="ARBA" id="ARBA00010547"/>
    </source>
</evidence>
<dbReference type="PANTHER" id="PTHR12827">
    <property type="entry name" value="MEIOTIC CHECKPOINT REGULATOR TSG24 FAMILY MEMBER"/>
    <property type="match status" value="1"/>
</dbReference>
<feature type="region of interest" description="Disordered" evidence="5">
    <location>
        <begin position="1150"/>
        <end position="1196"/>
    </location>
</feature>
<keyword evidence="3" id="KW-0498">Mitosis</keyword>
<feature type="compositionally biased region" description="Basic and acidic residues" evidence="5">
    <location>
        <begin position="1152"/>
        <end position="1163"/>
    </location>
</feature>
<dbReference type="Pfam" id="PF12859">
    <property type="entry name" value="ANAPC1"/>
    <property type="match status" value="1"/>
</dbReference>
<dbReference type="PANTHER" id="PTHR12827:SF3">
    <property type="entry name" value="ANAPHASE-PROMOTING COMPLEX SUBUNIT 1"/>
    <property type="match status" value="1"/>
</dbReference>
<accession>A0A8K1CSB6</accession>